<reference evidence="1" key="1">
    <citation type="journal article" date="2014" name="Genome Biol. Evol.">
        <title>Pangenome evidence for extensive interdomain horizontal transfer affecting lineage core and shell genes in uncultured planktonic thaumarchaeota and euryarchaeota.</title>
        <authorList>
            <person name="Deschamps P."/>
            <person name="Zivanovic Y."/>
            <person name="Moreira D."/>
            <person name="Rodriguez-Valera F."/>
            <person name="Lopez-Garcia P."/>
        </authorList>
    </citation>
    <scope>NUCLEOTIDE SEQUENCE</scope>
</reference>
<dbReference type="AlphaFoldDB" id="A0A075GCR3"/>
<proteinExistence type="predicted"/>
<sequence length="55" mass="6006">MLLGRRKTQKIIKAGPKNATTGMCPECKTIGRIFIIGQVGQEQAKCPACNKVFDL</sequence>
<evidence type="ECO:0000313" key="1">
    <source>
        <dbReference type="EMBL" id="AIE99437.1"/>
    </source>
</evidence>
<protein>
    <submittedName>
        <fullName evidence="1">Uncharacterized protein</fullName>
    </submittedName>
</protein>
<name>A0A075GCR3_9ARCH</name>
<dbReference type="EMBL" id="KF900563">
    <property type="protein sequence ID" value="AIE99437.1"/>
    <property type="molecule type" value="Genomic_DNA"/>
</dbReference>
<accession>A0A075GCR3</accession>
<organism evidence="1">
    <name type="scientific">uncultured marine thaumarchaeote KM3_110_B01</name>
    <dbReference type="NCBI Taxonomy" id="1455987"/>
    <lineage>
        <taxon>Archaea</taxon>
        <taxon>Nitrososphaerota</taxon>
        <taxon>environmental samples</taxon>
    </lineage>
</organism>